<organism evidence="1 2">
    <name type="scientific">Micromonospora rosaria</name>
    <dbReference type="NCBI Taxonomy" id="47874"/>
    <lineage>
        <taxon>Bacteria</taxon>
        <taxon>Bacillati</taxon>
        <taxon>Actinomycetota</taxon>
        <taxon>Actinomycetes</taxon>
        <taxon>Micromonosporales</taxon>
        <taxon>Micromonosporaceae</taxon>
        <taxon>Micromonospora</taxon>
    </lineage>
</organism>
<dbReference type="AlphaFoldDB" id="A0A136PTQ3"/>
<accession>A0A136PTQ3</accession>
<dbReference type="EMBL" id="LRQV01000035">
    <property type="protein sequence ID" value="KXK61704.1"/>
    <property type="molecule type" value="Genomic_DNA"/>
</dbReference>
<keyword evidence="2" id="KW-1185">Reference proteome</keyword>
<sequence length="79" mass="8379">MVASGVGASGTQVRFADLNGDRRADYLVETPDGQIKAWTFHGYVVNQQSDTPMPDAPNTPGSGVGIDPCLLEVANRQDC</sequence>
<evidence type="ECO:0000313" key="2">
    <source>
        <dbReference type="Proteomes" id="UP000070620"/>
    </source>
</evidence>
<protein>
    <submittedName>
        <fullName evidence="1">Uncharacterized protein</fullName>
    </submittedName>
</protein>
<reference evidence="1 2" key="1">
    <citation type="submission" date="2016-01" db="EMBL/GenBank/DDBJ databases">
        <title>Whole genome sequence and analysis of Micromonospora rosaria DSM 803, which can produce antibacterial substance rosamicin.</title>
        <authorList>
            <person name="Yang H."/>
            <person name="He X."/>
            <person name="Zhu D."/>
        </authorList>
    </citation>
    <scope>NUCLEOTIDE SEQUENCE [LARGE SCALE GENOMIC DNA]</scope>
    <source>
        <strain evidence="1 2">DSM 803</strain>
    </source>
</reference>
<name>A0A136PTQ3_9ACTN</name>
<evidence type="ECO:0000313" key="1">
    <source>
        <dbReference type="EMBL" id="KXK61704.1"/>
    </source>
</evidence>
<gene>
    <name evidence="1" type="ORF">AWW66_12365</name>
</gene>
<proteinExistence type="predicted"/>
<dbReference type="Proteomes" id="UP000070620">
    <property type="component" value="Unassembled WGS sequence"/>
</dbReference>
<comment type="caution">
    <text evidence="1">The sequence shown here is derived from an EMBL/GenBank/DDBJ whole genome shotgun (WGS) entry which is preliminary data.</text>
</comment>